<dbReference type="PROSITE" id="PS50977">
    <property type="entry name" value="HTH_TETR_2"/>
    <property type="match status" value="1"/>
</dbReference>
<protein>
    <submittedName>
        <fullName evidence="6">TetR/AcrR family transcriptional regulator</fullName>
    </submittedName>
</protein>
<keyword evidence="7" id="KW-1185">Reference proteome</keyword>
<dbReference type="InterPro" id="IPR001647">
    <property type="entry name" value="HTH_TetR"/>
</dbReference>
<dbReference type="InterPro" id="IPR009057">
    <property type="entry name" value="Homeodomain-like_sf"/>
</dbReference>
<evidence type="ECO:0000313" key="7">
    <source>
        <dbReference type="Proteomes" id="UP000263900"/>
    </source>
</evidence>
<proteinExistence type="predicted"/>
<dbReference type="SUPFAM" id="SSF48498">
    <property type="entry name" value="Tetracyclin repressor-like, C-terminal domain"/>
    <property type="match status" value="1"/>
</dbReference>
<dbReference type="InterPro" id="IPR036271">
    <property type="entry name" value="Tet_transcr_reg_TetR-rel_C_sf"/>
</dbReference>
<dbReference type="GO" id="GO:0003677">
    <property type="term" value="F:DNA binding"/>
    <property type="evidence" value="ECO:0007669"/>
    <property type="project" value="UniProtKB-UniRule"/>
</dbReference>
<reference evidence="6 7" key="1">
    <citation type="submission" date="2018-09" db="EMBL/GenBank/DDBJ databases">
        <title>Genome sequencing of strain 6GH32-13.</title>
        <authorList>
            <person name="Weon H.-Y."/>
            <person name="Heo J."/>
            <person name="Kwon S.-W."/>
        </authorList>
    </citation>
    <scope>NUCLEOTIDE SEQUENCE [LARGE SCALE GENOMIC DNA]</scope>
    <source>
        <strain evidence="6 7">5GH32-13</strain>
    </source>
</reference>
<gene>
    <name evidence="6" type="ORF">D3H65_15550</name>
</gene>
<sequence>MGISERRLRQKEEVRSNILATAWQIVKEEGWQALSIRKIADAIEYSVPVVYDHFVNKECILMEFAREGFCLLAKKLQLAKSKHMDPAMQLKAMADAYWNFAFKNKEFYQVMFSLGIPCAEVDDCSCLPEKISFRTLVSDSVSEILVRNKRTDISVCLKSHTFWSVIHGLISIKMMRTSDVSDDLNKMVMDDAIEGFIKNLA</sequence>
<feature type="DNA-binding region" description="H-T-H motif" evidence="4">
    <location>
        <begin position="35"/>
        <end position="54"/>
    </location>
</feature>
<evidence type="ECO:0000256" key="4">
    <source>
        <dbReference type="PROSITE-ProRule" id="PRU00335"/>
    </source>
</evidence>
<dbReference type="OrthoDB" id="594604at2"/>
<dbReference type="Proteomes" id="UP000263900">
    <property type="component" value="Chromosome"/>
</dbReference>
<dbReference type="Pfam" id="PF00440">
    <property type="entry name" value="TetR_N"/>
    <property type="match status" value="1"/>
</dbReference>
<keyword evidence="2 4" id="KW-0238">DNA-binding</keyword>
<dbReference type="KEGG" id="pseg:D3H65_15550"/>
<name>A0A3B7MLL9_9BACT</name>
<dbReference type="Pfam" id="PF13305">
    <property type="entry name" value="TetR_C_33"/>
    <property type="match status" value="1"/>
</dbReference>
<dbReference type="PANTHER" id="PTHR43479">
    <property type="entry name" value="ACREF/ENVCD OPERON REPRESSOR-RELATED"/>
    <property type="match status" value="1"/>
</dbReference>
<evidence type="ECO:0000256" key="3">
    <source>
        <dbReference type="ARBA" id="ARBA00023163"/>
    </source>
</evidence>
<evidence type="ECO:0000256" key="2">
    <source>
        <dbReference type="ARBA" id="ARBA00023125"/>
    </source>
</evidence>
<dbReference type="Gene3D" id="1.10.357.10">
    <property type="entry name" value="Tetracycline Repressor, domain 2"/>
    <property type="match status" value="1"/>
</dbReference>
<keyword evidence="1" id="KW-0805">Transcription regulation</keyword>
<dbReference type="PANTHER" id="PTHR43479:SF11">
    <property type="entry name" value="ACREF_ENVCD OPERON REPRESSOR-RELATED"/>
    <property type="match status" value="1"/>
</dbReference>
<dbReference type="EMBL" id="CP032157">
    <property type="protein sequence ID" value="AXY75312.1"/>
    <property type="molecule type" value="Genomic_DNA"/>
</dbReference>
<organism evidence="6 7">
    <name type="scientific">Paraflavitalea soli</name>
    <dbReference type="NCBI Taxonomy" id="2315862"/>
    <lineage>
        <taxon>Bacteria</taxon>
        <taxon>Pseudomonadati</taxon>
        <taxon>Bacteroidota</taxon>
        <taxon>Chitinophagia</taxon>
        <taxon>Chitinophagales</taxon>
        <taxon>Chitinophagaceae</taxon>
        <taxon>Paraflavitalea</taxon>
    </lineage>
</organism>
<dbReference type="AlphaFoldDB" id="A0A3B7MLL9"/>
<accession>A0A3B7MLL9</accession>
<dbReference type="InterPro" id="IPR050624">
    <property type="entry name" value="HTH-type_Tx_Regulator"/>
</dbReference>
<evidence type="ECO:0000256" key="1">
    <source>
        <dbReference type="ARBA" id="ARBA00023015"/>
    </source>
</evidence>
<keyword evidence="3" id="KW-0804">Transcription</keyword>
<dbReference type="InterPro" id="IPR025996">
    <property type="entry name" value="MT1864/Rv1816-like_C"/>
</dbReference>
<dbReference type="SUPFAM" id="SSF46689">
    <property type="entry name" value="Homeodomain-like"/>
    <property type="match status" value="1"/>
</dbReference>
<evidence type="ECO:0000313" key="6">
    <source>
        <dbReference type="EMBL" id="AXY75312.1"/>
    </source>
</evidence>
<evidence type="ECO:0000259" key="5">
    <source>
        <dbReference type="PROSITE" id="PS50977"/>
    </source>
</evidence>
<feature type="domain" description="HTH tetR-type" evidence="5">
    <location>
        <begin position="12"/>
        <end position="72"/>
    </location>
</feature>